<evidence type="ECO:0000313" key="3">
    <source>
        <dbReference type="EMBL" id="VFK79720.1"/>
    </source>
</evidence>
<proteinExistence type="predicted"/>
<dbReference type="AlphaFoldDB" id="A0A450YL08"/>
<sequence>MVSYTSDLRADRPPFGIAPPYGLLLLSREVVGVIHEETSHDKSRHAI</sequence>
<organism evidence="1">
    <name type="scientific">Candidatus Kentrum sp. SD</name>
    <dbReference type="NCBI Taxonomy" id="2126332"/>
    <lineage>
        <taxon>Bacteria</taxon>
        <taxon>Pseudomonadati</taxon>
        <taxon>Pseudomonadota</taxon>
        <taxon>Gammaproteobacteria</taxon>
        <taxon>Candidatus Kentrum</taxon>
    </lineage>
</organism>
<evidence type="ECO:0000313" key="2">
    <source>
        <dbReference type="EMBL" id="VFK48300.1"/>
    </source>
</evidence>
<reference evidence="1" key="1">
    <citation type="submission" date="2019-02" db="EMBL/GenBank/DDBJ databases">
        <authorList>
            <person name="Gruber-Vodicka R. H."/>
            <person name="Seah K. B. B."/>
        </authorList>
    </citation>
    <scope>NUCLEOTIDE SEQUENCE</scope>
    <source>
        <strain evidence="3">BECK_S127</strain>
        <strain evidence="2">BECK_S1320</strain>
        <strain evidence="1">BECK_S1321</strain>
    </source>
</reference>
<name>A0A450YL08_9GAMM</name>
<gene>
    <name evidence="3" type="ORF">BECKSD772D_GA0070982_10621</name>
    <name evidence="2" type="ORF">BECKSD772E_GA0070983_11201</name>
    <name evidence="1" type="ORF">BECKSD772F_GA0070984_11171</name>
</gene>
<accession>A0A450YL08</accession>
<dbReference type="EMBL" id="CAADFU010000120">
    <property type="protein sequence ID" value="VFK48300.1"/>
    <property type="molecule type" value="Genomic_DNA"/>
</dbReference>
<dbReference type="EMBL" id="CAADHB010000062">
    <property type="protein sequence ID" value="VFK79720.1"/>
    <property type="molecule type" value="Genomic_DNA"/>
</dbReference>
<evidence type="ECO:0000313" key="1">
    <source>
        <dbReference type="EMBL" id="VFK42220.1"/>
    </source>
</evidence>
<protein>
    <submittedName>
        <fullName evidence="1">Uncharacterized protein</fullName>
    </submittedName>
</protein>
<dbReference type="EMBL" id="CAADFR010000117">
    <property type="protein sequence ID" value="VFK42220.1"/>
    <property type="molecule type" value="Genomic_DNA"/>
</dbReference>